<evidence type="ECO:0000259" key="4">
    <source>
        <dbReference type="Pfam" id="PF01975"/>
    </source>
</evidence>
<evidence type="ECO:0000256" key="1">
    <source>
        <dbReference type="ARBA" id="ARBA00011062"/>
    </source>
</evidence>
<feature type="domain" description="Survival protein SurE-like phosphatase/nucleotidase" evidence="4">
    <location>
        <begin position="15"/>
        <end position="206"/>
    </location>
</feature>
<dbReference type="PANTHER" id="PTHR30457:SF0">
    <property type="entry name" value="PHOSPHATASE, PUTATIVE (AFU_ORTHOLOGUE AFUA_4G01070)-RELATED"/>
    <property type="match status" value="1"/>
</dbReference>
<dbReference type="Pfam" id="PF01975">
    <property type="entry name" value="SurE"/>
    <property type="match status" value="1"/>
</dbReference>
<comment type="similarity">
    <text evidence="1">Belongs to the SurE nucleotidase family.</text>
</comment>
<reference evidence="6" key="1">
    <citation type="journal article" date="2014" name="Science">
        <title>The coffee genome provides insight into the convergent evolution of caffeine biosynthesis.</title>
        <authorList>
            <person name="Denoeud F."/>
            <person name="Carretero-Paulet L."/>
            <person name="Dereeper A."/>
            <person name="Droc G."/>
            <person name="Guyot R."/>
            <person name="Pietrella M."/>
            <person name="Zheng C."/>
            <person name="Alberti A."/>
            <person name="Anthony F."/>
            <person name="Aprea G."/>
            <person name="Aury J.M."/>
            <person name="Bento P."/>
            <person name="Bernard M."/>
            <person name="Bocs S."/>
            <person name="Campa C."/>
            <person name="Cenci A."/>
            <person name="Combes M.C."/>
            <person name="Crouzillat D."/>
            <person name="Da Silva C."/>
            <person name="Daddiego L."/>
            <person name="De Bellis F."/>
            <person name="Dussert S."/>
            <person name="Garsmeur O."/>
            <person name="Gayraud T."/>
            <person name="Guignon V."/>
            <person name="Jahn K."/>
            <person name="Jamilloux V."/>
            <person name="Joet T."/>
            <person name="Labadie K."/>
            <person name="Lan T."/>
            <person name="Leclercq J."/>
            <person name="Lepelley M."/>
            <person name="Leroy T."/>
            <person name="Li L.T."/>
            <person name="Librado P."/>
            <person name="Lopez L."/>
            <person name="Munoz A."/>
            <person name="Noel B."/>
            <person name="Pallavicini A."/>
            <person name="Perrotta G."/>
            <person name="Poncet V."/>
            <person name="Pot D."/>
            <person name="Priyono X."/>
            <person name="Rigoreau M."/>
            <person name="Rouard M."/>
            <person name="Rozas J."/>
            <person name="Tranchant-Dubreuil C."/>
            <person name="VanBuren R."/>
            <person name="Zhang Q."/>
            <person name="Andrade A.C."/>
            <person name="Argout X."/>
            <person name="Bertrand B."/>
            <person name="de Kochko A."/>
            <person name="Graziosi G."/>
            <person name="Henry R.J."/>
            <person name="Jayarama X."/>
            <person name="Ming R."/>
            <person name="Nagai C."/>
            <person name="Rounsley S."/>
            <person name="Sankoff D."/>
            <person name="Giuliano G."/>
            <person name="Albert V.A."/>
            <person name="Wincker P."/>
            <person name="Lashermes P."/>
        </authorList>
    </citation>
    <scope>NUCLEOTIDE SEQUENCE [LARGE SCALE GENOMIC DNA]</scope>
    <source>
        <strain evidence="6">cv. DH200-94</strain>
    </source>
</reference>
<gene>
    <name evidence="5" type="ORF">GSCOC_T00026071001</name>
</gene>
<dbReference type="AlphaFoldDB" id="A0A068TUN0"/>
<dbReference type="FunFam" id="3.40.1210.10:FF:000003">
    <property type="entry name" value="Survival protein SurE-like phosphatase/nucleotidase"/>
    <property type="match status" value="1"/>
</dbReference>
<keyword evidence="2" id="KW-0479">Metal-binding</keyword>
<keyword evidence="3" id="KW-0378">Hydrolase</keyword>
<dbReference type="InterPro" id="IPR002828">
    <property type="entry name" value="SurE-like_Pase/nucleotidase"/>
</dbReference>
<dbReference type="SUPFAM" id="SSF64167">
    <property type="entry name" value="SurE-like"/>
    <property type="match status" value="1"/>
</dbReference>
<evidence type="ECO:0000313" key="5">
    <source>
        <dbReference type="EMBL" id="CDO99053.1"/>
    </source>
</evidence>
<dbReference type="NCBIfam" id="TIGR00087">
    <property type="entry name" value="surE"/>
    <property type="match status" value="1"/>
</dbReference>
<dbReference type="OrthoDB" id="202825at2759"/>
<dbReference type="GO" id="GO:0046872">
    <property type="term" value="F:metal ion binding"/>
    <property type="evidence" value="ECO:0007669"/>
    <property type="project" value="UniProtKB-KW"/>
</dbReference>
<evidence type="ECO:0000256" key="2">
    <source>
        <dbReference type="ARBA" id="ARBA00022723"/>
    </source>
</evidence>
<dbReference type="InterPro" id="IPR030048">
    <property type="entry name" value="SurE"/>
</dbReference>
<organism evidence="5 6">
    <name type="scientific">Coffea canephora</name>
    <name type="common">Robusta coffee</name>
    <dbReference type="NCBI Taxonomy" id="49390"/>
    <lineage>
        <taxon>Eukaryota</taxon>
        <taxon>Viridiplantae</taxon>
        <taxon>Streptophyta</taxon>
        <taxon>Embryophyta</taxon>
        <taxon>Tracheophyta</taxon>
        <taxon>Spermatophyta</taxon>
        <taxon>Magnoliopsida</taxon>
        <taxon>eudicotyledons</taxon>
        <taxon>Gunneridae</taxon>
        <taxon>Pentapetalae</taxon>
        <taxon>asterids</taxon>
        <taxon>lamiids</taxon>
        <taxon>Gentianales</taxon>
        <taxon>Rubiaceae</taxon>
        <taxon>Ixoroideae</taxon>
        <taxon>Gardenieae complex</taxon>
        <taxon>Bertiereae - Coffeeae clade</taxon>
        <taxon>Coffeeae</taxon>
        <taxon>Coffea</taxon>
    </lineage>
</organism>
<dbReference type="HAMAP" id="MF_00060">
    <property type="entry name" value="SurE"/>
    <property type="match status" value="1"/>
</dbReference>
<sequence>MENCSGDISGDRPTVMVTNDDGIDAPGLRALVRVLVSTNRFHVLVCAPDSEKSAVSHSVTWRNPVSAKQVEVSGATAFAVSGTPADCTSLGISQALFPSIPDLVISGINMGSNCGYHVVYSGTVAGAREAFFNGVPSVSLSYDWVGGKSNVNDFTLAAEACLPIISAIAVEIKNHNYPQNCFLNIDVPTDVVNNKGYRLTRQGKSIVKMGWRQVTSDAEGGKMLSTMTMDVSGAEAGGADFSSRQQEQLLFRREVRGGQIENDADTDYCTLQGGYITVTPLGALSPPEIDGYSYFEEWLPIVSERYSSAL</sequence>
<dbReference type="OMA" id="IKMGWRQ"/>
<dbReference type="Proteomes" id="UP000295252">
    <property type="component" value="Chromosome V"/>
</dbReference>
<dbReference type="PANTHER" id="PTHR30457">
    <property type="entry name" value="5'-NUCLEOTIDASE SURE"/>
    <property type="match status" value="1"/>
</dbReference>
<dbReference type="FunCoup" id="A0A068TUN0">
    <property type="interactions" value="65"/>
</dbReference>
<dbReference type="InParanoid" id="A0A068TUN0"/>
<accession>A0A068TUN0</accession>
<evidence type="ECO:0000313" key="6">
    <source>
        <dbReference type="Proteomes" id="UP000295252"/>
    </source>
</evidence>
<protein>
    <recommendedName>
        <fullName evidence="4">Survival protein SurE-like phosphatase/nucleotidase domain-containing protein</fullName>
    </recommendedName>
</protein>
<dbReference type="EMBL" id="HG739087">
    <property type="protein sequence ID" value="CDO99053.1"/>
    <property type="molecule type" value="Genomic_DNA"/>
</dbReference>
<dbReference type="STRING" id="49390.A0A068TUN0"/>
<dbReference type="InterPro" id="IPR036523">
    <property type="entry name" value="SurE-like_sf"/>
</dbReference>
<evidence type="ECO:0000256" key="3">
    <source>
        <dbReference type="ARBA" id="ARBA00022801"/>
    </source>
</evidence>
<keyword evidence="6" id="KW-1185">Reference proteome</keyword>
<dbReference type="GO" id="GO:0008252">
    <property type="term" value="F:nucleotidase activity"/>
    <property type="evidence" value="ECO:0007669"/>
    <property type="project" value="InterPro"/>
</dbReference>
<dbReference type="PhylomeDB" id="A0A068TUN0"/>
<name>A0A068TUN0_COFCA</name>
<proteinExistence type="inferred from homology"/>
<dbReference type="Gramene" id="CDO99053">
    <property type="protein sequence ID" value="CDO99053"/>
    <property type="gene ID" value="GSCOC_T00026071001"/>
</dbReference>
<dbReference type="GO" id="GO:0005829">
    <property type="term" value="C:cytosol"/>
    <property type="evidence" value="ECO:0007669"/>
    <property type="project" value="TreeGrafter"/>
</dbReference>
<dbReference type="Gene3D" id="3.40.1210.10">
    <property type="entry name" value="Survival protein SurE-like phosphatase/nucleotidase"/>
    <property type="match status" value="1"/>
</dbReference>